<organism evidence="1 2">
    <name type="scientific">Hymenobacter sedentarius</name>
    <dbReference type="NCBI Taxonomy" id="1411621"/>
    <lineage>
        <taxon>Bacteria</taxon>
        <taxon>Pseudomonadati</taxon>
        <taxon>Bacteroidota</taxon>
        <taxon>Cytophagia</taxon>
        <taxon>Cytophagales</taxon>
        <taxon>Hymenobacteraceae</taxon>
        <taxon>Hymenobacter</taxon>
    </lineage>
</organism>
<name>A0A0U3SK49_9BACT</name>
<dbReference type="Pfam" id="PF08734">
    <property type="entry name" value="GYD"/>
    <property type="match status" value="1"/>
</dbReference>
<evidence type="ECO:0000313" key="2">
    <source>
        <dbReference type="Proteomes" id="UP000059542"/>
    </source>
</evidence>
<gene>
    <name evidence="1" type="ORF">AUC43_16360</name>
</gene>
<keyword evidence="2" id="KW-1185">Reference proteome</keyword>
<dbReference type="InterPro" id="IPR014845">
    <property type="entry name" value="GYD/TTHA1554"/>
</dbReference>
<dbReference type="AlphaFoldDB" id="A0A0U3SK49"/>
<accession>A0A0U3SK49</accession>
<sequence>MKKYLIKGVYNAEGTKGLIKEGGSGRRAAVEKMLGEIGGKVESFYYAFGENDVYLVIELPDEISATALALRVNAAGLVRISITALLTPAEIDEASKKSVSYRAPGE</sequence>
<dbReference type="EMBL" id="CP013909">
    <property type="protein sequence ID" value="ALW86516.1"/>
    <property type="molecule type" value="Genomic_DNA"/>
</dbReference>
<dbReference type="RefSeq" id="WP_068196088.1">
    <property type="nucleotide sequence ID" value="NZ_CP013909.1"/>
</dbReference>
<proteinExistence type="predicted"/>
<dbReference type="STRING" id="1411621.AUC43_16360"/>
<dbReference type="Proteomes" id="UP000059542">
    <property type="component" value="Chromosome"/>
</dbReference>
<reference evidence="1 2" key="1">
    <citation type="submission" date="2015-12" db="EMBL/GenBank/DDBJ databases">
        <authorList>
            <person name="Shamseldin A."/>
            <person name="Moawad H."/>
            <person name="Abd El-Rahim W.M."/>
            <person name="Sadowsky M.J."/>
        </authorList>
    </citation>
    <scope>NUCLEOTIDE SEQUENCE [LARGE SCALE GENOMIC DNA]</scope>
    <source>
        <strain evidence="1 2">DG5B</strain>
    </source>
</reference>
<protein>
    <submittedName>
        <fullName evidence="1">GYD domain protein</fullName>
    </submittedName>
</protein>
<evidence type="ECO:0000313" key="1">
    <source>
        <dbReference type="EMBL" id="ALW86516.1"/>
    </source>
</evidence>
<dbReference type="OrthoDB" id="165683at2"/>
<dbReference type="KEGG" id="hyg:AUC43_16360"/>